<accession>A0A1U8HS10</accession>
<dbReference type="PaxDb" id="3635-A0A1U8HS10"/>
<proteinExistence type="predicted"/>
<keyword evidence="1" id="KW-0479">Metal-binding</keyword>
<dbReference type="GeneID" id="107886611"/>
<reference evidence="4" key="1">
    <citation type="journal article" date="2020" name="Nat. Genet.">
        <title>Genomic diversifications of five Gossypium allopolyploid species and their impact on cotton improvement.</title>
        <authorList>
            <person name="Chen Z.J."/>
            <person name="Sreedasyam A."/>
            <person name="Ando A."/>
            <person name="Song Q."/>
            <person name="De Santiago L.M."/>
            <person name="Hulse-Kemp A.M."/>
            <person name="Ding M."/>
            <person name="Ye W."/>
            <person name="Kirkbride R.C."/>
            <person name="Jenkins J."/>
            <person name="Plott C."/>
            <person name="Lovell J."/>
            <person name="Lin Y.M."/>
            <person name="Vaughn R."/>
            <person name="Liu B."/>
            <person name="Simpson S."/>
            <person name="Scheffler B.E."/>
            <person name="Wen L."/>
            <person name="Saski C.A."/>
            <person name="Grover C.E."/>
            <person name="Hu G."/>
            <person name="Conover J.L."/>
            <person name="Carlson J.W."/>
            <person name="Shu S."/>
            <person name="Boston L.B."/>
            <person name="Williams M."/>
            <person name="Peterson D.G."/>
            <person name="McGee K."/>
            <person name="Jones D.C."/>
            <person name="Wendel J.F."/>
            <person name="Stelly D.M."/>
            <person name="Grimwood J."/>
            <person name="Schmutz J."/>
        </authorList>
    </citation>
    <scope>NUCLEOTIDE SEQUENCE [LARGE SCALE GENOMIC DNA]</scope>
    <source>
        <strain evidence="4">cv. TM-1</strain>
    </source>
</reference>
<evidence type="ECO:0000313" key="5">
    <source>
        <dbReference type="RefSeq" id="XP_016666124.1"/>
    </source>
</evidence>
<protein>
    <submittedName>
        <fullName evidence="5">Uncharacterized protein isoform X1</fullName>
    </submittedName>
</protein>
<evidence type="ECO:0000313" key="4">
    <source>
        <dbReference type="Proteomes" id="UP000818029"/>
    </source>
</evidence>
<dbReference type="InterPro" id="IPR040256">
    <property type="entry name" value="At4g02000-like"/>
</dbReference>
<feature type="domain" description="CCHC-type" evidence="3">
    <location>
        <begin position="55"/>
        <end position="68"/>
    </location>
</feature>
<feature type="region of interest" description="Disordered" evidence="2">
    <location>
        <begin position="222"/>
        <end position="248"/>
    </location>
</feature>
<evidence type="ECO:0000259" key="3">
    <source>
        <dbReference type="PROSITE" id="PS50158"/>
    </source>
</evidence>
<reference evidence="5" key="2">
    <citation type="submission" date="2025-08" db="UniProtKB">
        <authorList>
            <consortium name="RefSeq"/>
        </authorList>
    </citation>
    <scope>IDENTIFICATION</scope>
</reference>
<evidence type="ECO:0000256" key="2">
    <source>
        <dbReference type="SAM" id="MobiDB-lite"/>
    </source>
</evidence>
<dbReference type="InterPro" id="IPR001878">
    <property type="entry name" value="Znf_CCHC"/>
</dbReference>
<dbReference type="KEGG" id="ghi:107886611"/>
<dbReference type="AlphaFoldDB" id="A0A1U8HS10"/>
<name>A0A1U8HS10_GOSHI</name>
<feature type="compositionally biased region" description="Polar residues" evidence="2">
    <location>
        <begin position="225"/>
        <end position="240"/>
    </location>
</feature>
<keyword evidence="1" id="KW-0863">Zinc-finger</keyword>
<dbReference type="RefSeq" id="XP_016666124.1">
    <property type="nucleotide sequence ID" value="XM_016810635.2"/>
</dbReference>
<sequence length="377" mass="41150">MIGKITKLDINTDSRARGRYARIAVFVNFGRPLISRILINDNPQRIEYEKLPVMCFKCGRYGHTNETCSLTISSIGAVENEGPSKQATVATATTEKGKYGPWMLVEWKSRRGNLEGAKKCNNLKKEENSGLRFHSLAGLEISSLEQESTKNPKSSLESKNKGILIDSDVNVITGRKVVGNSLNKANLNWPIIKPQKGQARSSKSNTEMIAHSTGVNKKGLENPIALSTANPPASSNNGKTHGSGSSGLQLELQSSKNRLETDPNELSIMQVPMTSAEAMSRPLIVEVKEGVLDAGNHLAVVFNNKRSLETRDSAGSNLVKVGCKSQITKKSVSKGGWKLNKTLKCSGNRFKFSKNSWVSFADSMKRVATLITSEIEK</sequence>
<keyword evidence="4" id="KW-1185">Reference proteome</keyword>
<dbReference type="STRING" id="3635.A0A1U8HS10"/>
<dbReference type="Proteomes" id="UP000818029">
    <property type="component" value="Chromosome A03"/>
</dbReference>
<dbReference type="GO" id="GO:0008270">
    <property type="term" value="F:zinc ion binding"/>
    <property type="evidence" value="ECO:0007669"/>
    <property type="project" value="UniProtKB-KW"/>
</dbReference>
<organism evidence="4 5">
    <name type="scientific">Gossypium hirsutum</name>
    <name type="common">Upland cotton</name>
    <name type="synonym">Gossypium mexicanum</name>
    <dbReference type="NCBI Taxonomy" id="3635"/>
    <lineage>
        <taxon>Eukaryota</taxon>
        <taxon>Viridiplantae</taxon>
        <taxon>Streptophyta</taxon>
        <taxon>Embryophyta</taxon>
        <taxon>Tracheophyta</taxon>
        <taxon>Spermatophyta</taxon>
        <taxon>Magnoliopsida</taxon>
        <taxon>eudicotyledons</taxon>
        <taxon>Gunneridae</taxon>
        <taxon>Pentapetalae</taxon>
        <taxon>rosids</taxon>
        <taxon>malvids</taxon>
        <taxon>Malvales</taxon>
        <taxon>Malvaceae</taxon>
        <taxon>Malvoideae</taxon>
        <taxon>Gossypium</taxon>
    </lineage>
</organism>
<dbReference type="GO" id="GO:0003676">
    <property type="term" value="F:nucleic acid binding"/>
    <property type="evidence" value="ECO:0007669"/>
    <property type="project" value="InterPro"/>
</dbReference>
<dbReference type="PROSITE" id="PS50158">
    <property type="entry name" value="ZF_CCHC"/>
    <property type="match status" value="1"/>
</dbReference>
<gene>
    <name evidence="5" type="primary">LOC107886611</name>
</gene>
<dbReference type="PANTHER" id="PTHR31286:SF173">
    <property type="entry name" value="DUF4283 DOMAIN-CONTAINING PROTEIN"/>
    <property type="match status" value="1"/>
</dbReference>
<evidence type="ECO:0000256" key="1">
    <source>
        <dbReference type="PROSITE-ProRule" id="PRU00047"/>
    </source>
</evidence>
<dbReference type="PANTHER" id="PTHR31286">
    <property type="entry name" value="GLYCINE-RICH CELL WALL STRUCTURAL PROTEIN 1.8-LIKE"/>
    <property type="match status" value="1"/>
</dbReference>
<keyword evidence="1" id="KW-0862">Zinc</keyword>